<keyword evidence="3" id="KW-1185">Reference proteome</keyword>
<dbReference type="OrthoDB" id="3800839at2759"/>
<dbReference type="Proteomes" id="UP000799423">
    <property type="component" value="Unassembled WGS sequence"/>
</dbReference>
<protein>
    <submittedName>
        <fullName evidence="2">Uncharacterized protein</fullName>
    </submittedName>
</protein>
<name>A0A6A7ANP4_9PLEO</name>
<gene>
    <name evidence="2" type="ORF">T440DRAFT_523109</name>
</gene>
<dbReference type="AlphaFoldDB" id="A0A6A7ANP4"/>
<sequence length="465" mass="52423">MSISYELADFFARGSPSSDPDIHHKATSENTQYSRARTWKVFERAYMTSKKFQQILGSHGAGPYATSPEIPRGLEPFVKGVVELEEREEVQSAMRFQRVAGTRMMHVQTGLAKAWTKLIDIQEEFDSPVRAGWEDVEDRGTGKNKNGRTVAAVTLQPILFRLNSSHPLASTQSLWGFGLGRTNIQGSQDAMTALPINIEPPSPKRNPLSRKRTHSTSSQRPPGPPFARFRTNHTTGLPTLLKEAEELWRFHFPRNTRGLLKIRLPWLYAMQSFSNLLPSPKLLSFHPSFPYPVERPVFEPLLSVAFYDTNVYPHEEVLFLGPGNVAEMNYCEVDTFRHQDDLHHPKGQVEMLRGNLGLPHKTPNHPIPLQQRAAIGEGRWCYVLIKGHVFSKHETAPHLMLAYPFSAITDRSLCLCTPLSDDSPHLDNFSGPYESLMRAGSSEVLISQVLTMRSACGRPCFQQVL</sequence>
<proteinExistence type="predicted"/>
<evidence type="ECO:0000313" key="3">
    <source>
        <dbReference type="Proteomes" id="UP000799423"/>
    </source>
</evidence>
<organism evidence="2 3">
    <name type="scientific">Plenodomus tracheiphilus IPT5</name>
    <dbReference type="NCBI Taxonomy" id="1408161"/>
    <lineage>
        <taxon>Eukaryota</taxon>
        <taxon>Fungi</taxon>
        <taxon>Dikarya</taxon>
        <taxon>Ascomycota</taxon>
        <taxon>Pezizomycotina</taxon>
        <taxon>Dothideomycetes</taxon>
        <taxon>Pleosporomycetidae</taxon>
        <taxon>Pleosporales</taxon>
        <taxon>Pleosporineae</taxon>
        <taxon>Leptosphaeriaceae</taxon>
        <taxon>Plenodomus</taxon>
    </lineage>
</organism>
<dbReference type="EMBL" id="MU006360">
    <property type="protein sequence ID" value="KAF2844880.1"/>
    <property type="molecule type" value="Genomic_DNA"/>
</dbReference>
<feature type="region of interest" description="Disordered" evidence="1">
    <location>
        <begin position="194"/>
        <end position="232"/>
    </location>
</feature>
<reference evidence="2" key="1">
    <citation type="submission" date="2020-01" db="EMBL/GenBank/DDBJ databases">
        <authorList>
            <consortium name="DOE Joint Genome Institute"/>
            <person name="Haridas S."/>
            <person name="Albert R."/>
            <person name="Binder M."/>
            <person name="Bloem J."/>
            <person name="Labutti K."/>
            <person name="Salamov A."/>
            <person name="Andreopoulos B."/>
            <person name="Baker S.E."/>
            <person name="Barry K."/>
            <person name="Bills G."/>
            <person name="Bluhm B.H."/>
            <person name="Cannon C."/>
            <person name="Castanera R."/>
            <person name="Culley D.E."/>
            <person name="Daum C."/>
            <person name="Ezra D."/>
            <person name="Gonzalez J.B."/>
            <person name="Henrissat B."/>
            <person name="Kuo A."/>
            <person name="Liang C."/>
            <person name="Lipzen A."/>
            <person name="Lutzoni F."/>
            <person name="Magnuson J."/>
            <person name="Mondo S."/>
            <person name="Nolan M."/>
            <person name="Ohm R."/>
            <person name="Pangilinan J."/>
            <person name="Park H.-J."/>
            <person name="Ramirez L."/>
            <person name="Alfaro M."/>
            <person name="Sun H."/>
            <person name="Tritt A."/>
            <person name="Yoshinaga Y."/>
            <person name="Zwiers L.-H."/>
            <person name="Turgeon B.G."/>
            <person name="Goodwin S.B."/>
            <person name="Spatafora J.W."/>
            <person name="Crous P.W."/>
            <person name="Grigoriev I.V."/>
        </authorList>
    </citation>
    <scope>NUCLEOTIDE SEQUENCE</scope>
    <source>
        <strain evidence="2">IPT5</strain>
    </source>
</reference>
<accession>A0A6A7ANP4</accession>
<evidence type="ECO:0000256" key="1">
    <source>
        <dbReference type="SAM" id="MobiDB-lite"/>
    </source>
</evidence>
<evidence type="ECO:0000313" key="2">
    <source>
        <dbReference type="EMBL" id="KAF2844880.1"/>
    </source>
</evidence>